<feature type="region of interest" description="Disordered" evidence="1">
    <location>
        <begin position="19"/>
        <end position="45"/>
    </location>
</feature>
<organism evidence="2 3">
    <name type="scientific">Micromonospora fulviviridis</name>
    <dbReference type="NCBI Taxonomy" id="47860"/>
    <lineage>
        <taxon>Bacteria</taxon>
        <taxon>Bacillati</taxon>
        <taxon>Actinomycetota</taxon>
        <taxon>Actinomycetes</taxon>
        <taxon>Micromonosporales</taxon>
        <taxon>Micromonosporaceae</taxon>
        <taxon>Micromonospora</taxon>
    </lineage>
</organism>
<dbReference type="Proteomes" id="UP001550348">
    <property type="component" value="Unassembled WGS sequence"/>
</dbReference>
<comment type="caution">
    <text evidence="2">The sequence shown here is derived from an EMBL/GenBank/DDBJ whole genome shotgun (WGS) entry which is preliminary data.</text>
</comment>
<feature type="region of interest" description="Disordered" evidence="1">
    <location>
        <begin position="172"/>
        <end position="195"/>
    </location>
</feature>
<evidence type="ECO:0000313" key="3">
    <source>
        <dbReference type="Proteomes" id="UP001550348"/>
    </source>
</evidence>
<dbReference type="RefSeq" id="WP_355668447.1">
    <property type="nucleotide sequence ID" value="NZ_JBEXRX010000276.1"/>
</dbReference>
<protein>
    <submittedName>
        <fullName evidence="2">Uncharacterized protein</fullName>
    </submittedName>
</protein>
<sequence>MCDDPAWRQALYSAAGQAVHQAVRDTPPPASAAGPSTQRDSRADRSEVISPLAPAAIVAATTPADRALLDACTQQALRVDAVQAAAHAGDQTAFSATFAAAITTTIAQLDDPADVVRLADLHGDQAFRQGLTNLVWDKLTPQPADPQSGASTRPVNAAAVAATAFVPANAAAPAPVSPAPATTHRVTHHDHVPER</sequence>
<evidence type="ECO:0000256" key="1">
    <source>
        <dbReference type="SAM" id="MobiDB-lite"/>
    </source>
</evidence>
<keyword evidence="3" id="KW-1185">Reference proteome</keyword>
<name>A0ABV2VX63_9ACTN</name>
<feature type="compositionally biased region" description="Low complexity" evidence="1">
    <location>
        <begin position="172"/>
        <end position="183"/>
    </location>
</feature>
<proteinExistence type="predicted"/>
<accession>A0ABV2VX63</accession>
<gene>
    <name evidence="2" type="ORF">ABZ071_34975</name>
</gene>
<evidence type="ECO:0000313" key="2">
    <source>
        <dbReference type="EMBL" id="MEU0156977.1"/>
    </source>
</evidence>
<dbReference type="EMBL" id="JBEXRX010000276">
    <property type="protein sequence ID" value="MEU0156977.1"/>
    <property type="molecule type" value="Genomic_DNA"/>
</dbReference>
<reference evidence="2 3" key="1">
    <citation type="submission" date="2024-06" db="EMBL/GenBank/DDBJ databases">
        <title>The Natural Products Discovery Center: Release of the First 8490 Sequenced Strains for Exploring Actinobacteria Biosynthetic Diversity.</title>
        <authorList>
            <person name="Kalkreuter E."/>
            <person name="Kautsar S.A."/>
            <person name="Yang D."/>
            <person name="Bader C.D."/>
            <person name="Teijaro C.N."/>
            <person name="Fluegel L."/>
            <person name="Davis C.M."/>
            <person name="Simpson J.R."/>
            <person name="Lauterbach L."/>
            <person name="Steele A.D."/>
            <person name="Gui C."/>
            <person name="Meng S."/>
            <person name="Li G."/>
            <person name="Viehrig K."/>
            <person name="Ye F."/>
            <person name="Su P."/>
            <person name="Kiefer A.F."/>
            <person name="Nichols A."/>
            <person name="Cepeda A.J."/>
            <person name="Yan W."/>
            <person name="Fan B."/>
            <person name="Jiang Y."/>
            <person name="Adhikari A."/>
            <person name="Zheng C.-J."/>
            <person name="Schuster L."/>
            <person name="Cowan T.M."/>
            <person name="Smanski M.J."/>
            <person name="Chevrette M.G."/>
            <person name="De Carvalho L.P.S."/>
            <person name="Shen B."/>
        </authorList>
    </citation>
    <scope>NUCLEOTIDE SEQUENCE [LARGE SCALE GENOMIC DNA]</scope>
    <source>
        <strain evidence="2 3">NPDC006286</strain>
    </source>
</reference>